<dbReference type="EMBL" id="AZGY01000023">
    <property type="protein sequence ID" value="KZZ89910.1"/>
    <property type="molecule type" value="Genomic_DNA"/>
</dbReference>
<feature type="domain" description="UBC core" evidence="3">
    <location>
        <begin position="16"/>
        <end position="163"/>
    </location>
</feature>
<dbReference type="Gene3D" id="3.10.110.10">
    <property type="entry name" value="Ubiquitin Conjugating Enzyme"/>
    <property type="match status" value="1"/>
</dbReference>
<dbReference type="SUPFAM" id="SSF54495">
    <property type="entry name" value="UBC-like"/>
    <property type="match status" value="1"/>
</dbReference>
<dbReference type="CDD" id="cd23799">
    <property type="entry name" value="UBCc_UBE2J"/>
    <property type="match status" value="1"/>
</dbReference>
<gene>
    <name evidence="4" type="ORF">AAL_07418</name>
</gene>
<keyword evidence="5" id="KW-1185">Reference proteome</keyword>
<evidence type="ECO:0000256" key="2">
    <source>
        <dbReference type="SAM" id="Phobius"/>
    </source>
</evidence>
<comment type="caution">
    <text evidence="4">The sequence shown here is derived from an EMBL/GenBank/DDBJ whole genome shotgun (WGS) entry which is preliminary data.</text>
</comment>
<evidence type="ECO:0000259" key="3">
    <source>
        <dbReference type="PROSITE" id="PS50127"/>
    </source>
</evidence>
<keyword evidence="2" id="KW-1133">Transmembrane helix</keyword>
<dbReference type="AlphaFoldDB" id="A0A166NGR9"/>
<dbReference type="Proteomes" id="UP000078544">
    <property type="component" value="Unassembled WGS sequence"/>
</dbReference>
<dbReference type="PANTHER" id="PTHR24067">
    <property type="entry name" value="UBIQUITIN-CONJUGATING ENZYME E2"/>
    <property type="match status" value="1"/>
</dbReference>
<keyword evidence="2" id="KW-0472">Membrane</keyword>
<dbReference type="FunFam" id="3.10.110.10:FF:000093">
    <property type="entry name" value="Ubiquitin conjugating enzyme (UbcF), putative"/>
    <property type="match status" value="1"/>
</dbReference>
<reference evidence="4 5" key="1">
    <citation type="journal article" date="2016" name="Genome Biol. Evol.">
        <title>Divergent and convergent evolution of fungal pathogenicity.</title>
        <authorList>
            <person name="Shang Y."/>
            <person name="Xiao G."/>
            <person name="Zheng P."/>
            <person name="Cen K."/>
            <person name="Zhan S."/>
            <person name="Wang C."/>
        </authorList>
    </citation>
    <scope>NUCLEOTIDE SEQUENCE [LARGE SCALE GENOMIC DNA]</scope>
    <source>
        <strain evidence="4 5">RCEF 2490</strain>
    </source>
</reference>
<dbReference type="OrthoDB" id="1158011at2759"/>
<dbReference type="InterPro" id="IPR000608">
    <property type="entry name" value="UBC"/>
</dbReference>
<evidence type="ECO:0000313" key="4">
    <source>
        <dbReference type="EMBL" id="KZZ89910.1"/>
    </source>
</evidence>
<organism evidence="4 5">
    <name type="scientific">Moelleriella libera RCEF 2490</name>
    <dbReference type="NCBI Taxonomy" id="1081109"/>
    <lineage>
        <taxon>Eukaryota</taxon>
        <taxon>Fungi</taxon>
        <taxon>Dikarya</taxon>
        <taxon>Ascomycota</taxon>
        <taxon>Pezizomycotina</taxon>
        <taxon>Sordariomycetes</taxon>
        <taxon>Hypocreomycetidae</taxon>
        <taxon>Hypocreales</taxon>
        <taxon>Clavicipitaceae</taxon>
        <taxon>Moelleriella</taxon>
    </lineage>
</organism>
<dbReference type="InterPro" id="IPR016135">
    <property type="entry name" value="UBQ-conjugating_enzyme/RWD"/>
</dbReference>
<protein>
    <submittedName>
        <fullName evidence="4">Ubiquitin-conjugating enzyme/RWD-like protein</fullName>
    </submittedName>
</protein>
<dbReference type="PROSITE" id="PS50127">
    <property type="entry name" value="UBC_2"/>
    <property type="match status" value="1"/>
</dbReference>
<keyword evidence="1" id="KW-0833">Ubl conjugation pathway</keyword>
<dbReference type="Pfam" id="PF00179">
    <property type="entry name" value="UQ_con"/>
    <property type="match status" value="1"/>
</dbReference>
<dbReference type="SMART" id="SM00212">
    <property type="entry name" value="UBCc"/>
    <property type="match status" value="1"/>
</dbReference>
<dbReference type="InterPro" id="IPR050113">
    <property type="entry name" value="Ub_conjugating_enzyme"/>
</dbReference>
<sequence length="321" mass="35263">MAAAMNTTSHINSKSPTIRRILREAAEISGSPSADFTAEPLDSDLFEWHFTLRGPPKSVYSDGLYHGRIVLPPTYPLRPPMFRFTTPNGRFEANREICLSISGHHEETWQPAWGIRTAIVALRSFMETDARGQLGGMDTTDDMRRRFAEDSRTFKCSTCGRSNLDIILEAEKNAKEISSATEVQIPAELRMGWRNEADAVKEAPARGHIDVTKTDDSNADTETAELAEGFVQTSSSIRPAHEDVPAPLRHVFENTTSIASGIRQRDGTALGLTVQSGNAVNNTRPATTQPPSDGIPLWIDRAIVALVICLAAMLFKVLFGL</sequence>
<evidence type="ECO:0000313" key="5">
    <source>
        <dbReference type="Proteomes" id="UP000078544"/>
    </source>
</evidence>
<keyword evidence="2" id="KW-0812">Transmembrane</keyword>
<name>A0A166NGR9_9HYPO</name>
<proteinExistence type="predicted"/>
<dbReference type="STRING" id="1081109.A0A166NGR9"/>
<feature type="transmembrane region" description="Helical" evidence="2">
    <location>
        <begin position="298"/>
        <end position="319"/>
    </location>
</feature>
<accession>A0A166NGR9</accession>
<evidence type="ECO:0000256" key="1">
    <source>
        <dbReference type="ARBA" id="ARBA00022786"/>
    </source>
</evidence>